<name>A0A7X5TPS2_9GAMM</name>
<gene>
    <name evidence="1" type="ORF">HBF32_07955</name>
</gene>
<proteinExistence type="predicted"/>
<dbReference type="Proteomes" id="UP000518878">
    <property type="component" value="Unassembled WGS sequence"/>
</dbReference>
<dbReference type="AlphaFoldDB" id="A0A7X5TPS2"/>
<dbReference type="EMBL" id="JAAQTL010000001">
    <property type="protein sequence ID" value="NID15395.1"/>
    <property type="molecule type" value="Genomic_DNA"/>
</dbReference>
<organism evidence="1 2">
    <name type="scientific">Luteibacter yeojuensis</name>
    <dbReference type="NCBI Taxonomy" id="345309"/>
    <lineage>
        <taxon>Bacteria</taxon>
        <taxon>Pseudomonadati</taxon>
        <taxon>Pseudomonadota</taxon>
        <taxon>Gammaproteobacteria</taxon>
        <taxon>Lysobacterales</taxon>
        <taxon>Rhodanobacteraceae</taxon>
        <taxon>Luteibacter</taxon>
    </lineage>
</organism>
<keyword evidence="2" id="KW-1185">Reference proteome</keyword>
<accession>A0A7X5TPS2</accession>
<evidence type="ECO:0000313" key="1">
    <source>
        <dbReference type="EMBL" id="NID15395.1"/>
    </source>
</evidence>
<comment type="caution">
    <text evidence="1">The sequence shown here is derived from an EMBL/GenBank/DDBJ whole genome shotgun (WGS) entry which is preliminary data.</text>
</comment>
<reference evidence="1 2" key="1">
    <citation type="journal article" date="2006" name="Int. J. Syst. Evol. Microbiol.">
        <title>Dyella yeojuensis sp. nov., isolated from greenhouse soil in Korea.</title>
        <authorList>
            <person name="Kim B.Y."/>
            <person name="Weon H.Y."/>
            <person name="Lee K.H."/>
            <person name="Seok S.J."/>
            <person name="Kwon S.W."/>
            <person name="Go S.J."/>
            <person name="Stackebrandt E."/>
        </authorList>
    </citation>
    <scope>NUCLEOTIDE SEQUENCE [LARGE SCALE GENOMIC DNA]</scope>
    <source>
        <strain evidence="1 2">DSM 17673</strain>
    </source>
</reference>
<protein>
    <submittedName>
        <fullName evidence="1">Uncharacterized protein</fullName>
    </submittedName>
</protein>
<sequence>MAVEISLRSNLKQVTKQLSALAYKQVDFAASQAINDLARQVAAAEKENIKATFEKPKPFTVNAVGVRGATKRTLTATVFMRPVAAKYLAPYEQGGVHKLPGRALLNPKNIRLDQYGQLTRSTLQRLKARRDVFIGPVNTKHGPVNGVWQRTKAARGQPAGLKLLIRFGDALPVKKRLGWVSTAKGILERGWHGAFERAMARALATAR</sequence>
<dbReference type="RefSeq" id="WP_166699142.1">
    <property type="nucleotide sequence ID" value="NZ_JAAQTL010000001.1"/>
</dbReference>
<evidence type="ECO:0000313" key="2">
    <source>
        <dbReference type="Proteomes" id="UP000518878"/>
    </source>
</evidence>